<protein>
    <submittedName>
        <fullName evidence="8">Response regulator transcription factor</fullName>
    </submittedName>
</protein>
<dbReference type="PANTHER" id="PTHR48111:SF67">
    <property type="entry name" value="TRANSCRIPTIONAL REGULATORY PROTEIN TCTD"/>
    <property type="match status" value="1"/>
</dbReference>
<dbReference type="Gene3D" id="6.10.250.690">
    <property type="match status" value="1"/>
</dbReference>
<dbReference type="SMART" id="SM00448">
    <property type="entry name" value="REC"/>
    <property type="match status" value="1"/>
</dbReference>
<evidence type="ECO:0000256" key="3">
    <source>
        <dbReference type="ARBA" id="ARBA00023163"/>
    </source>
</evidence>
<keyword evidence="2 5" id="KW-0238">DNA-binding</keyword>
<dbReference type="CDD" id="cd00383">
    <property type="entry name" value="trans_reg_C"/>
    <property type="match status" value="1"/>
</dbReference>
<sequence length="237" mass="26078">MRVLAIEDDIILGRALQDFLVEQGYAVDWLQSGEQAPAAISSQAYDVVLLDLNLPGMDGLEVLRRLRAQGQDVPVLILTARDNLDDRVAGLDAGADDYVAKPFELRELAARVRALARRRAGITQSNLEVGPLSFDMAGREVRVAGRRLALSVRELSVLEMLMAKPGKIVTKRQIVNSLSAWDADFSENAVEVYVYRLRKRLEGSGALIQTVRGFGYLLEVEDPAGQAEPSYEPVRAS</sequence>
<reference evidence="8 9" key="1">
    <citation type="submission" date="2020-07" db="EMBL/GenBank/DDBJ databases">
        <title>Pusillimonas sp. nov., isolated from poultry manure in Taiwan.</title>
        <authorList>
            <person name="Lin S.-Y."/>
            <person name="Tang Y.-S."/>
            <person name="Young C.-C."/>
        </authorList>
    </citation>
    <scope>NUCLEOTIDE SEQUENCE [LARGE SCALE GENOMIC DNA]</scope>
    <source>
        <strain evidence="8 9">CC-YST705</strain>
    </source>
</reference>
<evidence type="ECO:0000256" key="2">
    <source>
        <dbReference type="ARBA" id="ARBA00023125"/>
    </source>
</evidence>
<proteinExistence type="predicted"/>
<dbReference type="SMART" id="SM00862">
    <property type="entry name" value="Trans_reg_C"/>
    <property type="match status" value="1"/>
</dbReference>
<dbReference type="InterPro" id="IPR011006">
    <property type="entry name" value="CheY-like_superfamily"/>
</dbReference>
<dbReference type="PROSITE" id="PS50110">
    <property type="entry name" value="RESPONSE_REGULATORY"/>
    <property type="match status" value="1"/>
</dbReference>
<feature type="domain" description="OmpR/PhoB-type" evidence="7">
    <location>
        <begin position="124"/>
        <end position="220"/>
    </location>
</feature>
<dbReference type="InterPro" id="IPR036388">
    <property type="entry name" value="WH-like_DNA-bd_sf"/>
</dbReference>
<dbReference type="SUPFAM" id="SSF52172">
    <property type="entry name" value="CheY-like"/>
    <property type="match status" value="1"/>
</dbReference>
<evidence type="ECO:0000256" key="5">
    <source>
        <dbReference type="PROSITE-ProRule" id="PRU01091"/>
    </source>
</evidence>
<dbReference type="Pfam" id="PF00486">
    <property type="entry name" value="Trans_reg_C"/>
    <property type="match status" value="1"/>
</dbReference>
<comment type="caution">
    <text evidence="8">The sequence shown here is derived from an EMBL/GenBank/DDBJ whole genome shotgun (WGS) entry which is preliminary data.</text>
</comment>
<evidence type="ECO:0000256" key="1">
    <source>
        <dbReference type="ARBA" id="ARBA00023015"/>
    </source>
</evidence>
<evidence type="ECO:0000259" key="6">
    <source>
        <dbReference type="PROSITE" id="PS50110"/>
    </source>
</evidence>
<dbReference type="RefSeq" id="WP_226954333.1">
    <property type="nucleotide sequence ID" value="NZ_JACDXW010000004.1"/>
</dbReference>
<dbReference type="EMBL" id="JACDXW010000004">
    <property type="protein sequence ID" value="MCB5363969.1"/>
    <property type="molecule type" value="Genomic_DNA"/>
</dbReference>
<dbReference type="Gene3D" id="3.40.50.2300">
    <property type="match status" value="1"/>
</dbReference>
<dbReference type="Pfam" id="PF00072">
    <property type="entry name" value="Response_reg"/>
    <property type="match status" value="1"/>
</dbReference>
<keyword evidence="9" id="KW-1185">Reference proteome</keyword>
<name>A0ABS8CEG7_9BURK</name>
<organism evidence="8 9">
    <name type="scientific">Mesopusillimonas faecipullorum</name>
    <dbReference type="NCBI Taxonomy" id="2755040"/>
    <lineage>
        <taxon>Bacteria</taxon>
        <taxon>Pseudomonadati</taxon>
        <taxon>Pseudomonadota</taxon>
        <taxon>Betaproteobacteria</taxon>
        <taxon>Burkholderiales</taxon>
        <taxon>Alcaligenaceae</taxon>
        <taxon>Mesopusillimonas</taxon>
    </lineage>
</organism>
<dbReference type="PROSITE" id="PS51755">
    <property type="entry name" value="OMPR_PHOB"/>
    <property type="match status" value="1"/>
</dbReference>
<dbReference type="CDD" id="cd17624">
    <property type="entry name" value="REC_OmpR_PmrA-like"/>
    <property type="match status" value="1"/>
</dbReference>
<accession>A0ABS8CEG7</accession>
<dbReference type="Proteomes" id="UP000776983">
    <property type="component" value="Unassembled WGS sequence"/>
</dbReference>
<feature type="DNA-binding region" description="OmpR/PhoB-type" evidence="5">
    <location>
        <begin position="124"/>
        <end position="220"/>
    </location>
</feature>
<gene>
    <name evidence="8" type="ORF">H0484_09445</name>
</gene>
<evidence type="ECO:0000313" key="9">
    <source>
        <dbReference type="Proteomes" id="UP000776983"/>
    </source>
</evidence>
<dbReference type="PANTHER" id="PTHR48111">
    <property type="entry name" value="REGULATOR OF RPOS"/>
    <property type="match status" value="1"/>
</dbReference>
<evidence type="ECO:0000313" key="8">
    <source>
        <dbReference type="EMBL" id="MCB5363969.1"/>
    </source>
</evidence>
<keyword evidence="3" id="KW-0804">Transcription</keyword>
<feature type="domain" description="Response regulatory" evidence="6">
    <location>
        <begin position="2"/>
        <end position="116"/>
    </location>
</feature>
<evidence type="ECO:0000259" key="7">
    <source>
        <dbReference type="PROSITE" id="PS51755"/>
    </source>
</evidence>
<keyword evidence="1" id="KW-0805">Transcription regulation</keyword>
<dbReference type="InterPro" id="IPR001867">
    <property type="entry name" value="OmpR/PhoB-type_DNA-bd"/>
</dbReference>
<dbReference type="InterPro" id="IPR039420">
    <property type="entry name" value="WalR-like"/>
</dbReference>
<dbReference type="Gene3D" id="1.10.10.10">
    <property type="entry name" value="Winged helix-like DNA-binding domain superfamily/Winged helix DNA-binding domain"/>
    <property type="match status" value="1"/>
</dbReference>
<dbReference type="InterPro" id="IPR001789">
    <property type="entry name" value="Sig_transdc_resp-reg_receiver"/>
</dbReference>
<evidence type="ECO:0000256" key="4">
    <source>
        <dbReference type="PROSITE-ProRule" id="PRU00169"/>
    </source>
</evidence>
<feature type="modified residue" description="4-aspartylphosphate" evidence="4">
    <location>
        <position position="51"/>
    </location>
</feature>
<keyword evidence="4" id="KW-0597">Phosphoprotein</keyword>